<accession>A0ABQ8JTY5</accession>
<gene>
    <name evidence="1" type="ORF">DERP_006999</name>
</gene>
<evidence type="ECO:0000313" key="1">
    <source>
        <dbReference type="EMBL" id="KAH9426059.1"/>
    </source>
</evidence>
<evidence type="ECO:0000313" key="2">
    <source>
        <dbReference type="Proteomes" id="UP000887458"/>
    </source>
</evidence>
<proteinExistence type="predicted"/>
<name>A0ABQ8JTY5_DERPT</name>
<reference evidence="1 2" key="1">
    <citation type="journal article" date="2018" name="J. Allergy Clin. Immunol.">
        <title>High-quality assembly of Dermatophagoides pteronyssinus genome and transcriptome reveals a wide range of novel allergens.</title>
        <authorList>
            <person name="Liu X.Y."/>
            <person name="Yang K.Y."/>
            <person name="Wang M.Q."/>
            <person name="Kwok J.S."/>
            <person name="Zeng X."/>
            <person name="Yang Z."/>
            <person name="Xiao X.J."/>
            <person name="Lau C.P."/>
            <person name="Li Y."/>
            <person name="Huang Z.M."/>
            <person name="Ba J.G."/>
            <person name="Yim A.K."/>
            <person name="Ouyang C.Y."/>
            <person name="Ngai S.M."/>
            <person name="Chan T.F."/>
            <person name="Leung E.L."/>
            <person name="Liu L."/>
            <person name="Liu Z.G."/>
            <person name="Tsui S.K."/>
        </authorList>
    </citation>
    <scope>NUCLEOTIDE SEQUENCE [LARGE SCALE GENOMIC DNA]</scope>
    <source>
        <strain evidence="1">Derp</strain>
    </source>
</reference>
<protein>
    <submittedName>
        <fullName evidence="1">Uncharacterized protein</fullName>
    </submittedName>
</protein>
<dbReference type="EMBL" id="NJHN03000012">
    <property type="protein sequence ID" value="KAH9426059.1"/>
    <property type="molecule type" value="Genomic_DNA"/>
</dbReference>
<dbReference type="Proteomes" id="UP000887458">
    <property type="component" value="Unassembled WGS sequence"/>
</dbReference>
<comment type="caution">
    <text evidence="1">The sequence shown here is derived from an EMBL/GenBank/DDBJ whole genome shotgun (WGS) entry which is preliminary data.</text>
</comment>
<reference evidence="1 2" key="2">
    <citation type="journal article" date="2022" name="Mol. Biol. Evol.">
        <title>Comparative Genomics Reveals Insights into the Divergent Evolution of Astigmatic Mites and Household Pest Adaptations.</title>
        <authorList>
            <person name="Xiong Q."/>
            <person name="Wan A.T."/>
            <person name="Liu X."/>
            <person name="Fung C.S."/>
            <person name="Xiao X."/>
            <person name="Malainual N."/>
            <person name="Hou J."/>
            <person name="Wang L."/>
            <person name="Wang M."/>
            <person name="Yang K.Y."/>
            <person name="Cui Y."/>
            <person name="Leung E.L."/>
            <person name="Nong W."/>
            <person name="Shin S.K."/>
            <person name="Au S.W."/>
            <person name="Jeong K.Y."/>
            <person name="Chew F.T."/>
            <person name="Hui J.H."/>
            <person name="Leung T.F."/>
            <person name="Tungtrongchitr A."/>
            <person name="Zhong N."/>
            <person name="Liu Z."/>
            <person name="Tsui S.K."/>
        </authorList>
    </citation>
    <scope>NUCLEOTIDE SEQUENCE [LARGE SCALE GENOMIC DNA]</scope>
    <source>
        <strain evidence="1">Derp</strain>
    </source>
</reference>
<organism evidence="1 2">
    <name type="scientific">Dermatophagoides pteronyssinus</name>
    <name type="common">European house dust mite</name>
    <dbReference type="NCBI Taxonomy" id="6956"/>
    <lineage>
        <taxon>Eukaryota</taxon>
        <taxon>Metazoa</taxon>
        <taxon>Ecdysozoa</taxon>
        <taxon>Arthropoda</taxon>
        <taxon>Chelicerata</taxon>
        <taxon>Arachnida</taxon>
        <taxon>Acari</taxon>
        <taxon>Acariformes</taxon>
        <taxon>Sarcoptiformes</taxon>
        <taxon>Astigmata</taxon>
        <taxon>Psoroptidia</taxon>
        <taxon>Analgoidea</taxon>
        <taxon>Pyroglyphidae</taxon>
        <taxon>Dermatophagoidinae</taxon>
        <taxon>Dermatophagoides</taxon>
    </lineage>
</organism>
<feature type="non-terminal residue" evidence="1">
    <location>
        <position position="1"/>
    </location>
</feature>
<sequence length="70" mass="8380">NENHHFVYLQSSMISPLSFREYNYENSKVYDDDDDDIELLVCNEYSSSSFCIFDRFFKNRPRIGHCNSIN</sequence>
<keyword evidence="2" id="KW-1185">Reference proteome</keyword>